<accession>A0A285UV88</accession>
<reference evidence="1 2" key="1">
    <citation type="submission" date="2017-08" db="EMBL/GenBank/DDBJ databases">
        <authorList>
            <person name="de Groot N.N."/>
        </authorList>
    </citation>
    <scope>NUCLEOTIDE SEQUENCE [LARGE SCALE GENOMIC DNA]</scope>
    <source>
        <strain evidence="1 2">JC85</strain>
    </source>
</reference>
<name>A0A285UV88_9HYPH</name>
<organism evidence="1 2">
    <name type="scientific">Rhizobium subbaraonis</name>
    <dbReference type="NCBI Taxonomy" id="908946"/>
    <lineage>
        <taxon>Bacteria</taxon>
        <taxon>Pseudomonadati</taxon>
        <taxon>Pseudomonadota</taxon>
        <taxon>Alphaproteobacteria</taxon>
        <taxon>Hyphomicrobiales</taxon>
        <taxon>Rhizobiaceae</taxon>
        <taxon>Rhizobium/Agrobacterium group</taxon>
        <taxon>Rhizobium</taxon>
    </lineage>
</organism>
<gene>
    <name evidence="1" type="ORF">SAMN05892877_117118</name>
</gene>
<dbReference type="EMBL" id="OBQD01000017">
    <property type="protein sequence ID" value="SOC45729.1"/>
    <property type="molecule type" value="Genomic_DNA"/>
</dbReference>
<protein>
    <submittedName>
        <fullName evidence="1">Uncharacterized protein</fullName>
    </submittedName>
</protein>
<keyword evidence="2" id="KW-1185">Reference proteome</keyword>
<dbReference type="OrthoDB" id="8456025at2"/>
<dbReference type="RefSeq" id="WP_097142166.1">
    <property type="nucleotide sequence ID" value="NZ_OBQD01000017.1"/>
</dbReference>
<proteinExistence type="predicted"/>
<evidence type="ECO:0000313" key="1">
    <source>
        <dbReference type="EMBL" id="SOC45729.1"/>
    </source>
</evidence>
<sequence>MGKRDPAILSAGAVALSNSATFAALMQYLRRVGLVTAEGEREIYEHALLMLEEGQGGDDSGVFEAARELIEQHLRPAD</sequence>
<dbReference type="Proteomes" id="UP000219167">
    <property type="component" value="Unassembled WGS sequence"/>
</dbReference>
<evidence type="ECO:0000313" key="2">
    <source>
        <dbReference type="Proteomes" id="UP000219167"/>
    </source>
</evidence>
<dbReference type="AlphaFoldDB" id="A0A285UV88"/>